<evidence type="ECO:0000313" key="5">
    <source>
        <dbReference type="EMBL" id="MBV7274701.1"/>
    </source>
</evidence>
<evidence type="ECO:0000256" key="2">
    <source>
        <dbReference type="ARBA" id="ARBA00023004"/>
    </source>
</evidence>
<evidence type="ECO:0000259" key="4">
    <source>
        <dbReference type="PROSITE" id="PS51379"/>
    </source>
</evidence>
<dbReference type="PANTHER" id="PTHR42827:SF1">
    <property type="entry name" value="IRON-SULFUR CLUSTER-BINDING PROTEIN"/>
    <property type="match status" value="1"/>
</dbReference>
<dbReference type="AlphaFoldDB" id="A0A949WS49"/>
<proteinExistence type="predicted"/>
<dbReference type="Proteomes" id="UP000694308">
    <property type="component" value="Unassembled WGS sequence"/>
</dbReference>
<dbReference type="RefSeq" id="WP_218321762.1">
    <property type="nucleotide sequence ID" value="NZ_JAEEGC010000095.1"/>
</dbReference>
<dbReference type="EMBL" id="JAEEGC010000095">
    <property type="protein sequence ID" value="MBV7274701.1"/>
    <property type="molecule type" value="Genomic_DNA"/>
</dbReference>
<comment type="caution">
    <text evidence="5">The sequence shown here is derived from an EMBL/GenBank/DDBJ whole genome shotgun (WGS) entry which is preliminary data.</text>
</comment>
<keyword evidence="2" id="KW-0408">Iron</keyword>
<protein>
    <submittedName>
        <fullName evidence="5">Epoxyqueuosine reductase</fullName>
    </submittedName>
</protein>
<accession>A0A949WS49</accession>
<keyword evidence="1" id="KW-0479">Metal-binding</keyword>
<dbReference type="InterPro" id="IPR017896">
    <property type="entry name" value="4Fe4S_Fe-S-bd"/>
</dbReference>
<sequence>MNDLNKIITEALLKKGASLVGFAHLGDIEEEKTGGFRYGISIAVALNTDIMSRIENGPTKEYYSEYGRLNNLLNELGECAADILKSYGYKALPRTTKVVKQDEESLSTILPHKTVATRAGLGWIGKCALLVTKEFGSLVRLTTILTDAELEVGIPINESQCGNCSECQKYCPGDAIKGVNWKVGLNRDDYYNAFNCSKTARKLCDKIGIKERICGKCIIVCPWSKKYLKSKMG</sequence>
<gene>
    <name evidence="5" type="ORF">I6U48_17540</name>
</gene>
<reference evidence="5" key="1">
    <citation type="submission" date="2020-12" db="EMBL/GenBank/DDBJ databases">
        <title>Clostridium thailandense sp. nov., a novel acetogenic bacterium isolated from peat land soil in Thailand.</title>
        <authorList>
            <person name="Chaikitkaew S."/>
            <person name="Birkeland N.K."/>
        </authorList>
    </citation>
    <scope>NUCLEOTIDE SEQUENCE</scope>
    <source>
        <strain evidence="5">PL3</strain>
    </source>
</reference>
<dbReference type="PROSITE" id="PS51379">
    <property type="entry name" value="4FE4S_FER_2"/>
    <property type="match status" value="1"/>
</dbReference>
<evidence type="ECO:0000256" key="1">
    <source>
        <dbReference type="ARBA" id="ARBA00022723"/>
    </source>
</evidence>
<dbReference type="GO" id="GO:0046872">
    <property type="term" value="F:metal ion binding"/>
    <property type="evidence" value="ECO:0007669"/>
    <property type="project" value="UniProtKB-KW"/>
</dbReference>
<organism evidence="5 6">
    <name type="scientific">Clostridium thailandense</name>
    <dbReference type="NCBI Taxonomy" id="2794346"/>
    <lineage>
        <taxon>Bacteria</taxon>
        <taxon>Bacillati</taxon>
        <taxon>Bacillota</taxon>
        <taxon>Clostridia</taxon>
        <taxon>Eubacteriales</taxon>
        <taxon>Clostridiaceae</taxon>
        <taxon>Clostridium</taxon>
    </lineage>
</organism>
<dbReference type="InterPro" id="IPR017900">
    <property type="entry name" value="4Fe4S_Fe_S_CS"/>
</dbReference>
<keyword evidence="6" id="KW-1185">Reference proteome</keyword>
<dbReference type="GO" id="GO:0051536">
    <property type="term" value="F:iron-sulfur cluster binding"/>
    <property type="evidence" value="ECO:0007669"/>
    <property type="project" value="UniProtKB-KW"/>
</dbReference>
<evidence type="ECO:0000256" key="3">
    <source>
        <dbReference type="ARBA" id="ARBA00023014"/>
    </source>
</evidence>
<dbReference type="PROSITE" id="PS00198">
    <property type="entry name" value="4FE4S_FER_1"/>
    <property type="match status" value="1"/>
</dbReference>
<evidence type="ECO:0000313" key="6">
    <source>
        <dbReference type="Proteomes" id="UP000694308"/>
    </source>
</evidence>
<dbReference type="PANTHER" id="PTHR42827">
    <property type="entry name" value="IRON-SULFUR CLUSTER-BINDING PROTEIN-RELATED"/>
    <property type="match status" value="1"/>
</dbReference>
<feature type="domain" description="4Fe-4S ferredoxin-type" evidence="4">
    <location>
        <begin position="152"/>
        <end position="182"/>
    </location>
</feature>
<keyword evidence="3" id="KW-0411">Iron-sulfur</keyword>
<name>A0A949WS49_9CLOT</name>